<dbReference type="AlphaFoldDB" id="A0A8K0GFV8"/>
<reference evidence="1" key="1">
    <citation type="submission" date="2019-08" db="EMBL/GenBank/DDBJ databases">
        <title>The genome of the North American firefly Photinus pyralis.</title>
        <authorList>
            <consortium name="Photinus pyralis genome working group"/>
            <person name="Fallon T.R."/>
            <person name="Sander Lower S.E."/>
            <person name="Weng J.-K."/>
        </authorList>
    </citation>
    <scope>NUCLEOTIDE SEQUENCE</scope>
    <source>
        <strain evidence="1">TRF0915ILg1</strain>
        <tissue evidence="1">Whole body</tissue>
    </source>
</reference>
<dbReference type="PANTHER" id="PTHR47326:SF1">
    <property type="entry name" value="HTH PSQ-TYPE DOMAIN-CONTAINING PROTEIN"/>
    <property type="match status" value="1"/>
</dbReference>
<comment type="caution">
    <text evidence="1">The sequence shown here is derived from an EMBL/GenBank/DDBJ whole genome shotgun (WGS) entry which is preliminary data.</text>
</comment>
<evidence type="ECO:0008006" key="3">
    <source>
        <dbReference type="Google" id="ProtNLM"/>
    </source>
</evidence>
<protein>
    <recommendedName>
        <fullName evidence="3">Transposase</fullName>
    </recommendedName>
</protein>
<dbReference type="EMBL" id="VTPC01001104">
    <property type="protein sequence ID" value="KAF2903120.1"/>
    <property type="molecule type" value="Genomic_DNA"/>
</dbReference>
<gene>
    <name evidence="1" type="ORF">ILUMI_03066</name>
</gene>
<accession>A0A8K0GFV8</accession>
<name>A0A8K0GFV8_IGNLU</name>
<keyword evidence="2" id="KW-1185">Reference proteome</keyword>
<dbReference type="OrthoDB" id="8195099at2759"/>
<dbReference type="PANTHER" id="PTHR47326">
    <property type="entry name" value="TRANSPOSABLE ELEMENT TC3 TRANSPOSASE-LIKE PROTEIN"/>
    <property type="match status" value="1"/>
</dbReference>
<dbReference type="Proteomes" id="UP000801492">
    <property type="component" value="Unassembled WGS sequence"/>
</dbReference>
<dbReference type="GO" id="GO:0003676">
    <property type="term" value="F:nucleic acid binding"/>
    <property type="evidence" value="ECO:0007669"/>
    <property type="project" value="InterPro"/>
</dbReference>
<dbReference type="Gene3D" id="3.30.420.10">
    <property type="entry name" value="Ribonuclease H-like superfamily/Ribonuclease H"/>
    <property type="match status" value="1"/>
</dbReference>
<proteinExistence type="predicted"/>
<organism evidence="1 2">
    <name type="scientific">Ignelater luminosus</name>
    <name type="common">Cucubano</name>
    <name type="synonym">Pyrophorus luminosus</name>
    <dbReference type="NCBI Taxonomy" id="2038154"/>
    <lineage>
        <taxon>Eukaryota</taxon>
        <taxon>Metazoa</taxon>
        <taxon>Ecdysozoa</taxon>
        <taxon>Arthropoda</taxon>
        <taxon>Hexapoda</taxon>
        <taxon>Insecta</taxon>
        <taxon>Pterygota</taxon>
        <taxon>Neoptera</taxon>
        <taxon>Endopterygota</taxon>
        <taxon>Coleoptera</taxon>
        <taxon>Polyphaga</taxon>
        <taxon>Elateriformia</taxon>
        <taxon>Elateroidea</taxon>
        <taxon>Elateridae</taxon>
        <taxon>Agrypninae</taxon>
        <taxon>Pyrophorini</taxon>
        <taxon>Ignelater</taxon>
    </lineage>
</organism>
<evidence type="ECO:0000313" key="1">
    <source>
        <dbReference type="EMBL" id="KAF2903120.1"/>
    </source>
</evidence>
<evidence type="ECO:0000313" key="2">
    <source>
        <dbReference type="Proteomes" id="UP000801492"/>
    </source>
</evidence>
<sequence length="293" mass="33721">MTRDIHSCGFFCFSGEIKNFDASNKFIETVINKKRAQLSRIVQLDKNRGIRKPKWRLRRYWVRQFEAEGTPLKNSHIGRPRVGRSRENIESARAAVAQMPRCSIKKQAATLNLSKSTVHTILKLHLYKIQIVQALKRKITKLQSAEYMLQNFNNFNSIMFSDETHFHVNEAQPLHSPKVIVWAAMSASEIIGPYFFEDWNQPTVTVNAMHYREMLENFLEPESGNFCGFSKTGRPLTLPILQQKSFKGCFPKRSYHRTAMSGGPPEAPMAFFLRGNLTLKVYDPLPANLNQVK</sequence>
<dbReference type="InterPro" id="IPR036397">
    <property type="entry name" value="RNaseH_sf"/>
</dbReference>